<protein>
    <submittedName>
        <fullName evidence="2">Uncharacterized protein</fullName>
    </submittedName>
</protein>
<organism evidence="2">
    <name type="scientific">Proboscia inermis</name>
    <dbReference type="NCBI Taxonomy" id="420281"/>
    <lineage>
        <taxon>Eukaryota</taxon>
        <taxon>Sar</taxon>
        <taxon>Stramenopiles</taxon>
        <taxon>Ochrophyta</taxon>
        <taxon>Bacillariophyta</taxon>
        <taxon>Coscinodiscophyceae</taxon>
        <taxon>Rhizosoleniophycidae</taxon>
        <taxon>Rhizosoleniales</taxon>
        <taxon>Rhizosoleniaceae</taxon>
        <taxon>Proboscia</taxon>
    </lineage>
</organism>
<feature type="transmembrane region" description="Helical" evidence="1">
    <location>
        <begin position="135"/>
        <end position="160"/>
    </location>
</feature>
<reference evidence="2" key="1">
    <citation type="submission" date="2021-01" db="EMBL/GenBank/DDBJ databases">
        <authorList>
            <person name="Corre E."/>
            <person name="Pelletier E."/>
            <person name="Niang G."/>
            <person name="Scheremetjew M."/>
            <person name="Finn R."/>
            <person name="Kale V."/>
            <person name="Holt S."/>
            <person name="Cochrane G."/>
            <person name="Meng A."/>
            <person name="Brown T."/>
            <person name="Cohen L."/>
        </authorList>
    </citation>
    <scope>NUCLEOTIDE SEQUENCE</scope>
    <source>
        <strain evidence="2">CCAP1064/1</strain>
    </source>
</reference>
<sequence length="202" mass="22549">MADEKYDDGVPVFPWASTVGAICTACTTLILFGTATFAIYYMEQVSSSRIDEINAIVTDEEVQIADERESYGKEVYAQATKWSVVPFRQKIVLVSSLTYAIASCYMVFLFPEYCFVEFGLTSTIERDLNGNFLNLIQPMGILSCALLAISCSLLAIFLHWSKRKTADTLKRIVDENSSGLELGVARVRNTSEYSPLRVNDET</sequence>
<keyword evidence="1" id="KW-0812">Transmembrane</keyword>
<evidence type="ECO:0000313" key="2">
    <source>
        <dbReference type="EMBL" id="CAD8407989.1"/>
    </source>
</evidence>
<name>A0A7S0C0J6_9STRA</name>
<keyword evidence="1" id="KW-1133">Transmembrane helix</keyword>
<proteinExistence type="predicted"/>
<accession>A0A7S0C0J6</accession>
<gene>
    <name evidence="2" type="ORF">PINE0816_LOCUS4109</name>
</gene>
<evidence type="ECO:0000256" key="1">
    <source>
        <dbReference type="SAM" id="Phobius"/>
    </source>
</evidence>
<dbReference type="EMBL" id="HBEL01008595">
    <property type="protein sequence ID" value="CAD8407989.1"/>
    <property type="molecule type" value="Transcribed_RNA"/>
</dbReference>
<feature type="transmembrane region" description="Helical" evidence="1">
    <location>
        <begin position="91"/>
        <end position="110"/>
    </location>
</feature>
<keyword evidence="1" id="KW-0472">Membrane</keyword>
<feature type="transmembrane region" description="Helical" evidence="1">
    <location>
        <begin position="12"/>
        <end position="41"/>
    </location>
</feature>
<dbReference type="AlphaFoldDB" id="A0A7S0C0J6"/>